<feature type="transmembrane region" description="Helical" evidence="6">
    <location>
        <begin position="100"/>
        <end position="119"/>
    </location>
</feature>
<accession>A0A5C5BPW6</accession>
<feature type="transmembrane region" description="Helical" evidence="6">
    <location>
        <begin position="410"/>
        <end position="433"/>
    </location>
</feature>
<comment type="caution">
    <text evidence="7">The sequence shown here is derived from an EMBL/GenBank/DDBJ whole genome shotgun (WGS) entry which is preliminary data.</text>
</comment>
<feature type="transmembrane region" description="Helical" evidence="6">
    <location>
        <begin position="194"/>
        <end position="213"/>
    </location>
</feature>
<evidence type="ECO:0000256" key="3">
    <source>
        <dbReference type="ARBA" id="ARBA00022692"/>
    </source>
</evidence>
<dbReference type="EMBL" id="VEVP01000074">
    <property type="protein sequence ID" value="TNU88192.1"/>
    <property type="molecule type" value="Genomic_DNA"/>
</dbReference>
<feature type="transmembrane region" description="Helical" evidence="6">
    <location>
        <begin position="131"/>
        <end position="152"/>
    </location>
</feature>
<feature type="transmembrane region" description="Helical" evidence="6">
    <location>
        <begin position="238"/>
        <end position="259"/>
    </location>
</feature>
<evidence type="ECO:0008006" key="9">
    <source>
        <dbReference type="Google" id="ProtNLM"/>
    </source>
</evidence>
<dbReference type="PANTHER" id="PTHR30250">
    <property type="entry name" value="PST FAMILY PREDICTED COLANIC ACID TRANSPORTER"/>
    <property type="match status" value="1"/>
</dbReference>
<dbReference type="AlphaFoldDB" id="A0A5C5BPW6"/>
<feature type="transmembrane region" description="Helical" evidence="6">
    <location>
        <begin position="164"/>
        <end position="188"/>
    </location>
</feature>
<comment type="subcellular location">
    <subcellularLocation>
        <location evidence="1">Cell membrane</location>
        <topology evidence="1">Multi-pass membrane protein</topology>
    </subcellularLocation>
</comment>
<evidence type="ECO:0000313" key="8">
    <source>
        <dbReference type="Proteomes" id="UP000312594"/>
    </source>
</evidence>
<reference evidence="7 8" key="1">
    <citation type="journal article" date="2005" name="Appl. Environ. Microbiol.">
        <title>Intestinal bacterial communities that produce active estrogen-like compounds enterodiol and enterolactone in humans.</title>
        <authorList>
            <person name="Clavel T."/>
            <person name="Henderson G."/>
            <person name="Alpert C.A."/>
            <person name="Philippe C."/>
            <person name="Rigottier-Gois L."/>
            <person name="Dore J."/>
            <person name="Blaut M."/>
        </authorList>
    </citation>
    <scope>NUCLEOTIDE SEQUENCE [LARGE SCALE GENOMIC DNA]</scope>
    <source>
        <strain evidence="7 8">SECO-MT75m2</strain>
    </source>
</reference>
<name>A0A5C5BPW6_EGGLN</name>
<feature type="transmembrane region" description="Helical" evidence="6">
    <location>
        <begin position="265"/>
        <end position="283"/>
    </location>
</feature>
<protein>
    <recommendedName>
        <fullName evidence="9">Polysaccharide biosynthesis protein</fullName>
    </recommendedName>
</protein>
<dbReference type="Proteomes" id="UP000312594">
    <property type="component" value="Unassembled WGS sequence"/>
</dbReference>
<keyword evidence="2" id="KW-1003">Cell membrane</keyword>
<feature type="transmembrane region" description="Helical" evidence="6">
    <location>
        <begin position="469"/>
        <end position="494"/>
    </location>
</feature>
<sequence length="514" mass="56018">MPPSINASAPSRTKAFICNVFWSFALQVATLAVGFLVPRAIIACYGSEVNGLVVSLTQFVTYISLVEAGISSAAIFALYKPLAENDLNRVSVIVSAARKFYYASGWIFVALIACLAFFYPLLVDSGEMNRYQVFVLVLSLGSMGFMDFFTLAKYRVLLTASQRNWVVQIGSIIYKILYAVIVIVLAYQKYPIELVYVAAIAPIVLRSVVLSIYTRSKFPSVSFNADARSYKLEQRWDAFVLQVLGVVQSGFPILVATFITEDLALVSVFSVYLLVATGLQNLYSVMTNGTQAAFGDVIARNDTQTLKKTYSEMGTLVGLVNSAASGTAIIMITPFVFLYTSDIADINYVMPVLGILMVANVFLYHLKTPEGLLVVAGGKYRESRPYVMIQTIVLIVGATVGGFLGGLEGIVIGSCLSNVYAALYLLFFVPARITKTKVRSTLRKFAVTIVAFAPSVLVASTQFVQIRSWGAWIGVCAIVAGASMAYSMGVFMLLERSSTRALIQRIFKAIKAKA</sequence>
<evidence type="ECO:0000313" key="7">
    <source>
        <dbReference type="EMBL" id="TNU88192.1"/>
    </source>
</evidence>
<keyword evidence="5 6" id="KW-0472">Membrane</keyword>
<feature type="transmembrane region" description="Helical" evidence="6">
    <location>
        <begin position="20"/>
        <end position="42"/>
    </location>
</feature>
<dbReference type="RefSeq" id="WP_139913187.1">
    <property type="nucleotide sequence ID" value="NZ_VEVP01000074.1"/>
</dbReference>
<feature type="transmembrane region" description="Helical" evidence="6">
    <location>
        <begin position="386"/>
        <end position="404"/>
    </location>
</feature>
<evidence type="ECO:0000256" key="1">
    <source>
        <dbReference type="ARBA" id="ARBA00004651"/>
    </source>
</evidence>
<dbReference type="GO" id="GO:0005886">
    <property type="term" value="C:plasma membrane"/>
    <property type="evidence" value="ECO:0007669"/>
    <property type="project" value="UniProtKB-SubCell"/>
</dbReference>
<feature type="transmembrane region" description="Helical" evidence="6">
    <location>
        <begin position="62"/>
        <end position="79"/>
    </location>
</feature>
<feature type="transmembrane region" description="Helical" evidence="6">
    <location>
        <begin position="316"/>
        <end position="340"/>
    </location>
</feature>
<dbReference type="PANTHER" id="PTHR30250:SF26">
    <property type="entry name" value="PSMA PROTEIN"/>
    <property type="match status" value="1"/>
</dbReference>
<evidence type="ECO:0000256" key="4">
    <source>
        <dbReference type="ARBA" id="ARBA00022989"/>
    </source>
</evidence>
<evidence type="ECO:0000256" key="6">
    <source>
        <dbReference type="SAM" id="Phobius"/>
    </source>
</evidence>
<organism evidence="7 8">
    <name type="scientific">Eggerthella lenta</name>
    <name type="common">Eubacterium lentum</name>
    <dbReference type="NCBI Taxonomy" id="84112"/>
    <lineage>
        <taxon>Bacteria</taxon>
        <taxon>Bacillati</taxon>
        <taxon>Actinomycetota</taxon>
        <taxon>Coriobacteriia</taxon>
        <taxon>Eggerthellales</taxon>
        <taxon>Eggerthellaceae</taxon>
        <taxon>Eggerthella</taxon>
    </lineage>
</organism>
<evidence type="ECO:0000256" key="5">
    <source>
        <dbReference type="ARBA" id="ARBA00023136"/>
    </source>
</evidence>
<gene>
    <name evidence="7" type="ORF">FIC87_14825</name>
</gene>
<proteinExistence type="predicted"/>
<keyword evidence="3 6" id="KW-0812">Transmembrane</keyword>
<evidence type="ECO:0000256" key="2">
    <source>
        <dbReference type="ARBA" id="ARBA00022475"/>
    </source>
</evidence>
<keyword evidence="4 6" id="KW-1133">Transmembrane helix</keyword>
<feature type="transmembrane region" description="Helical" evidence="6">
    <location>
        <begin position="445"/>
        <end position="463"/>
    </location>
</feature>
<dbReference type="InterPro" id="IPR050833">
    <property type="entry name" value="Poly_Biosynth_Transport"/>
</dbReference>
<feature type="transmembrane region" description="Helical" evidence="6">
    <location>
        <begin position="346"/>
        <end position="366"/>
    </location>
</feature>